<comment type="subcellular location">
    <subcellularLocation>
        <location evidence="9">Virion</location>
    </subcellularLocation>
    <subcellularLocation>
        <location evidence="9">Host cytoplasm</location>
    </subcellularLocation>
</comment>
<reference evidence="12" key="1">
    <citation type="journal article" date="2021" name="bioRxiv">
        <title>Illuminating the plant rhabdovirus landscape through metatranscriptomics data.</title>
        <authorList>
            <person name="Bejerman N."/>
            <person name="Dietzgen R.G."/>
            <person name="Debat H."/>
        </authorList>
    </citation>
    <scope>NUCLEOTIDE SEQUENCE [LARGE SCALE GENOMIC DNA]</scope>
</reference>
<proteinExistence type="inferred from homology"/>
<evidence type="ECO:0000256" key="9">
    <source>
        <dbReference type="RuleBase" id="RU369108"/>
    </source>
</evidence>
<evidence type="ECO:0000256" key="4">
    <source>
        <dbReference type="ARBA" id="ARBA00022844"/>
    </source>
</evidence>
<keyword evidence="6 9" id="KW-0543">Viral nucleoprotein</keyword>
<evidence type="ECO:0000256" key="10">
    <source>
        <dbReference type="SAM" id="MobiDB-lite"/>
    </source>
</evidence>
<protein>
    <recommendedName>
        <fullName evidence="1 9">Nucleoprotein</fullName>
        <shortName evidence="9">NP</shortName>
        <shortName evidence="9">Protein N</shortName>
    </recommendedName>
    <alternativeName>
        <fullName evidence="8 9">Nucleocapsid protein</fullName>
    </alternativeName>
</protein>
<dbReference type="GO" id="GO:0019029">
    <property type="term" value="C:helical viral capsid"/>
    <property type="evidence" value="ECO:0007669"/>
    <property type="project" value="UniProtKB-UniRule"/>
</dbReference>
<dbReference type="InterPro" id="IPR004902">
    <property type="entry name" value="Rhabdo_ncap_2"/>
</dbReference>
<evidence type="ECO:0000313" key="12">
    <source>
        <dbReference type="Proteomes" id="UP001161625"/>
    </source>
</evidence>
<feature type="region of interest" description="Disordered" evidence="10">
    <location>
        <begin position="134"/>
        <end position="165"/>
    </location>
</feature>
<accession>A0A8D9PGS0</accession>
<evidence type="ECO:0000256" key="3">
    <source>
        <dbReference type="ARBA" id="ARBA00022561"/>
    </source>
</evidence>
<evidence type="ECO:0000256" key="8">
    <source>
        <dbReference type="ARBA" id="ARBA00033344"/>
    </source>
</evidence>
<keyword evidence="12" id="KW-1185">Reference proteome</keyword>
<name>A0A8D9PGS0_9RHAB</name>
<dbReference type="EMBL" id="BK014303">
    <property type="protein sequence ID" value="DAF42315.1"/>
    <property type="molecule type" value="Viral_cRNA"/>
</dbReference>
<dbReference type="Proteomes" id="UP001161625">
    <property type="component" value="Segment"/>
</dbReference>
<dbReference type="GO" id="GO:0030430">
    <property type="term" value="C:host cell cytoplasm"/>
    <property type="evidence" value="ECO:0007669"/>
    <property type="project" value="UniProtKB-SubCell"/>
</dbReference>
<sequence>MSQGSTPNAWFLAQCPRPKTKPILQDIVGLEFNDKTLDSLVYLGDRPTSDLIKLARALHSLLYKDVDDKYAGYLVLDLASRLPSPDTPDTTPLFEEPKGSVKFPNYQLDNIIDPSVQNTLVSVKKTTISFMSMVKDQTQADPEKKDDKDKDKEQKKDPGSSASAVGGEYERSAVFCAAFLLRALVKSSESVINAWSSLADRYQSFYQADFHPVFSKAPPEGRLESLKKKLTASPLISITWIRLFAKLENTLNQRSTSFRMLRYLCFLPLSWAGMHAFKLFANYVTQLRADGYWLLGQLMLPQHYPGVKTIHTIMTTQLPQEGVADRKIPYYKYARLLDSAFYADLQTSNCLSLTYILAKLTSLECQMAPNADPMKIKLIENMPKDAKDFLDTMAAKIVLLRPTSQIEMYSEAGKLALEEQGAELVPPPSTSQGVSFVQMVQNRKSNR</sequence>
<evidence type="ECO:0000256" key="6">
    <source>
        <dbReference type="ARBA" id="ARBA00023086"/>
    </source>
</evidence>
<feature type="compositionally biased region" description="Basic and acidic residues" evidence="10">
    <location>
        <begin position="141"/>
        <end position="158"/>
    </location>
</feature>
<dbReference type="GO" id="GO:1990904">
    <property type="term" value="C:ribonucleoprotein complex"/>
    <property type="evidence" value="ECO:0007669"/>
    <property type="project" value="UniProtKB-UniRule"/>
</dbReference>
<comment type="subunit">
    <text evidence="9">Homomultimerizes to form the nucleocapsid. Binds to viral genomic RNA.</text>
</comment>
<comment type="function">
    <text evidence="9">Encapsidates the genome, protecting it from nucleases. The encapsidated genomic RNA is termed the nucleocapsid (NC) and serves as template for viral transcription and replication.</text>
</comment>
<evidence type="ECO:0000313" key="11">
    <source>
        <dbReference type="EMBL" id="DAF42315.1"/>
    </source>
</evidence>
<evidence type="ECO:0000256" key="5">
    <source>
        <dbReference type="ARBA" id="ARBA00022884"/>
    </source>
</evidence>
<dbReference type="Pfam" id="PF03216">
    <property type="entry name" value="Rhabdo_ncap_2"/>
    <property type="match status" value="1"/>
</dbReference>
<keyword evidence="5 9" id="KW-0694">RNA-binding</keyword>
<dbReference type="GO" id="GO:0019013">
    <property type="term" value="C:viral nucleocapsid"/>
    <property type="evidence" value="ECO:0007669"/>
    <property type="project" value="UniProtKB-UniRule"/>
</dbReference>
<evidence type="ECO:0000256" key="2">
    <source>
        <dbReference type="ARBA" id="ARBA00022497"/>
    </source>
</evidence>
<comment type="similarity">
    <text evidence="9">Belongs to the cytorhabdovirus nucleocapsid protein family.</text>
</comment>
<organism evidence="11 12">
    <name type="scientific">Bemisia tabaci-associated virus 1</name>
    <dbReference type="NCBI Taxonomy" id="3070198"/>
    <lineage>
        <taxon>Viruses</taxon>
        <taxon>Riboviria</taxon>
        <taxon>Orthornavirae</taxon>
        <taxon>Negarnaviricota</taxon>
        <taxon>Haploviricotina</taxon>
        <taxon>Monjiviricetes</taxon>
        <taxon>Mononegavirales</taxon>
        <taxon>Rhabdoviridae</taxon>
        <taxon>Betarhabdovirinae</taxon>
        <taxon>Betacytorhabdovirus</taxon>
        <taxon>Betacytorhabdovirus bemisiae</taxon>
        <taxon>Cytorhabdovirus bemisiae</taxon>
    </lineage>
</organism>
<keyword evidence="4 9" id="KW-0946">Virion</keyword>
<dbReference type="GeneID" id="80541004"/>
<reference evidence="12" key="2">
    <citation type="journal article" date="2021" name="Viruses">
        <title>Illuminating the Plant Rhabdovirus Landscape through Metatranscriptomics Data.</title>
        <authorList>
            <person name="Bejerman N."/>
            <person name="Dietzgen R.G."/>
            <person name="Debat H."/>
        </authorList>
    </citation>
    <scope>NUCLEOTIDE SEQUENCE [LARGE SCALE GENOMIC DNA]</scope>
</reference>
<dbReference type="KEGG" id="vg:80541004"/>
<dbReference type="GO" id="GO:0003723">
    <property type="term" value="F:RNA binding"/>
    <property type="evidence" value="ECO:0007669"/>
    <property type="project" value="UniProtKB-UniRule"/>
</dbReference>
<evidence type="ECO:0000256" key="1">
    <source>
        <dbReference type="ARBA" id="ARBA00014389"/>
    </source>
</evidence>
<keyword evidence="2 9" id="KW-1139">Helical capsid protein</keyword>
<keyword evidence="7 9" id="KW-0687">Ribonucleoprotein</keyword>
<dbReference type="RefSeq" id="YP_010802275.1">
    <property type="nucleotide sequence ID" value="NC_076976.1"/>
</dbReference>
<keyword evidence="9" id="KW-1035">Host cytoplasm</keyword>
<keyword evidence="3 9" id="KW-0167">Capsid protein</keyword>
<evidence type="ECO:0000256" key="7">
    <source>
        <dbReference type="ARBA" id="ARBA00023274"/>
    </source>
</evidence>